<dbReference type="UniPathway" id="UPA00085"/>
<dbReference type="GO" id="GO:0008654">
    <property type="term" value="P:phospholipid biosynthetic process"/>
    <property type="evidence" value="ECO:0007669"/>
    <property type="project" value="UniProtKB-KW"/>
</dbReference>
<dbReference type="EC" id="2.3.1.274" evidence="8 10"/>
<evidence type="ECO:0000256" key="10">
    <source>
        <dbReference type="HAMAP-Rule" id="MF_00019"/>
    </source>
</evidence>
<evidence type="ECO:0000256" key="3">
    <source>
        <dbReference type="ARBA" id="ARBA00022516"/>
    </source>
</evidence>
<dbReference type="eggNOG" id="COG0416">
    <property type="taxonomic scope" value="Bacteria"/>
</dbReference>
<keyword evidence="7 10" id="KW-1208">Phospholipid metabolism</keyword>
<keyword evidence="2 10" id="KW-0963">Cytoplasm</keyword>
<dbReference type="PANTHER" id="PTHR30100">
    <property type="entry name" value="FATTY ACID/PHOSPHOLIPID SYNTHESIS PROTEIN PLSX"/>
    <property type="match status" value="1"/>
</dbReference>
<comment type="similarity">
    <text evidence="10">Belongs to the PlsX family.</text>
</comment>
<dbReference type="GO" id="GO:0005737">
    <property type="term" value="C:cytoplasm"/>
    <property type="evidence" value="ECO:0007669"/>
    <property type="project" value="UniProtKB-SubCell"/>
</dbReference>
<keyword evidence="4 10" id="KW-0808">Transferase</keyword>
<accession>D9QPU8</accession>
<comment type="subunit">
    <text evidence="9 10">Homodimer. Probably interacts with PlsY.</text>
</comment>
<dbReference type="SUPFAM" id="SSF53659">
    <property type="entry name" value="Isocitrate/Isopropylmalate dehydrogenase-like"/>
    <property type="match status" value="1"/>
</dbReference>
<dbReference type="NCBIfam" id="TIGR00182">
    <property type="entry name" value="plsX"/>
    <property type="match status" value="1"/>
</dbReference>
<dbReference type="PIRSF" id="PIRSF002465">
    <property type="entry name" value="Phsphlp_syn_PlsX"/>
    <property type="match status" value="1"/>
</dbReference>
<keyword evidence="11" id="KW-0012">Acyltransferase</keyword>
<evidence type="ECO:0000313" key="12">
    <source>
        <dbReference type="Proteomes" id="UP000001661"/>
    </source>
</evidence>
<dbReference type="GO" id="GO:0006633">
    <property type="term" value="P:fatty acid biosynthetic process"/>
    <property type="evidence" value="ECO:0007669"/>
    <property type="project" value="UniProtKB-UniRule"/>
</dbReference>
<dbReference type="Gene3D" id="3.40.718.10">
    <property type="entry name" value="Isopropylmalate Dehydrogenase"/>
    <property type="match status" value="1"/>
</dbReference>
<protein>
    <recommendedName>
        <fullName evidence="8 10">Phosphate acyltransferase</fullName>
        <ecNumber evidence="8 10">2.3.1.274</ecNumber>
    </recommendedName>
    <alternativeName>
        <fullName evidence="10">Acyl-ACP phosphotransacylase</fullName>
    </alternativeName>
    <alternativeName>
        <fullName evidence="10">Acyl-[acyl-carrier-protein]--phosphate acyltransferase</fullName>
    </alternativeName>
    <alternativeName>
        <fullName evidence="10">Phosphate-acyl-ACP acyltransferase</fullName>
    </alternativeName>
</protein>
<keyword evidence="12" id="KW-1185">Reference proteome</keyword>
<keyword evidence="5 10" id="KW-0443">Lipid metabolism</keyword>
<keyword evidence="3 10" id="KW-0444">Lipid biosynthesis</keyword>
<evidence type="ECO:0000256" key="9">
    <source>
        <dbReference type="ARBA" id="ARBA00046608"/>
    </source>
</evidence>
<evidence type="ECO:0000256" key="1">
    <source>
        <dbReference type="ARBA" id="ARBA00001232"/>
    </source>
</evidence>
<dbReference type="HOGENOM" id="CLU_039379_1_1_9"/>
<dbReference type="AlphaFoldDB" id="D9QPU8"/>
<evidence type="ECO:0000256" key="6">
    <source>
        <dbReference type="ARBA" id="ARBA00023209"/>
    </source>
</evidence>
<dbReference type="PANTHER" id="PTHR30100:SF1">
    <property type="entry name" value="PHOSPHATE ACYLTRANSFERASE"/>
    <property type="match status" value="1"/>
</dbReference>
<reference evidence="11 12" key="1">
    <citation type="journal article" date="2010" name="Stand. Genomic Sci.">
        <title>Complete genome sequence of Acetohalobium arabaticum type strain (Z-7288).</title>
        <authorList>
            <person name="Sikorski J."/>
            <person name="Lapidus A."/>
            <person name="Chertkov O."/>
            <person name="Lucas S."/>
            <person name="Copeland A."/>
            <person name="Glavina Del Rio T."/>
            <person name="Nolan M."/>
            <person name="Tice H."/>
            <person name="Cheng J.F."/>
            <person name="Han C."/>
            <person name="Brambilla E."/>
            <person name="Pitluck S."/>
            <person name="Liolios K."/>
            <person name="Ivanova N."/>
            <person name="Mavromatis K."/>
            <person name="Mikhailova N."/>
            <person name="Pati A."/>
            <person name="Bruce D."/>
            <person name="Detter C."/>
            <person name="Tapia R."/>
            <person name="Goodwin L."/>
            <person name="Chen A."/>
            <person name="Palaniappan K."/>
            <person name="Land M."/>
            <person name="Hauser L."/>
            <person name="Chang Y.J."/>
            <person name="Jeffries C.D."/>
            <person name="Rohde M."/>
            <person name="Goker M."/>
            <person name="Spring S."/>
            <person name="Woyke T."/>
            <person name="Bristow J."/>
            <person name="Eisen J.A."/>
            <person name="Markowitz V."/>
            <person name="Hugenholtz P."/>
            <person name="Kyrpides N.C."/>
            <person name="Klenk H.P."/>
        </authorList>
    </citation>
    <scope>NUCLEOTIDE SEQUENCE [LARGE SCALE GENOMIC DNA]</scope>
    <source>
        <strain evidence="12">ATCC 49924 / DSM 5501 / Z-7288</strain>
    </source>
</reference>
<proteinExistence type="inferred from homology"/>
<dbReference type="InterPro" id="IPR012281">
    <property type="entry name" value="Phospholipid_synth_PlsX-like"/>
</dbReference>
<organism evidence="11 12">
    <name type="scientific">Acetohalobium arabaticum (strain ATCC 49924 / DSM 5501 / Z-7288)</name>
    <dbReference type="NCBI Taxonomy" id="574087"/>
    <lineage>
        <taxon>Bacteria</taxon>
        <taxon>Bacillati</taxon>
        <taxon>Bacillota</taxon>
        <taxon>Clostridia</taxon>
        <taxon>Halanaerobiales</taxon>
        <taxon>Halobacteroidaceae</taxon>
        <taxon>Acetohalobium</taxon>
    </lineage>
</organism>
<comment type="catalytic activity">
    <reaction evidence="1 10">
        <text>a fatty acyl-[ACP] + phosphate = an acyl phosphate + holo-[ACP]</text>
        <dbReference type="Rhea" id="RHEA:42292"/>
        <dbReference type="Rhea" id="RHEA-COMP:9685"/>
        <dbReference type="Rhea" id="RHEA-COMP:14125"/>
        <dbReference type="ChEBI" id="CHEBI:43474"/>
        <dbReference type="ChEBI" id="CHEBI:59918"/>
        <dbReference type="ChEBI" id="CHEBI:64479"/>
        <dbReference type="ChEBI" id="CHEBI:138651"/>
        <dbReference type="EC" id="2.3.1.274"/>
    </reaction>
</comment>
<evidence type="ECO:0000256" key="2">
    <source>
        <dbReference type="ARBA" id="ARBA00022490"/>
    </source>
</evidence>
<dbReference type="HAMAP" id="MF_00019">
    <property type="entry name" value="PlsX"/>
    <property type="match status" value="1"/>
</dbReference>
<comment type="function">
    <text evidence="10">Catalyzes the reversible formation of acyl-phosphate (acyl-PO(4)) from acyl-[acyl-carrier-protein] (acyl-ACP). This enzyme utilizes acyl-ACP as fatty acyl donor, but not acyl-CoA.</text>
</comment>
<comment type="pathway">
    <text evidence="10">Lipid metabolism; phospholipid metabolism.</text>
</comment>
<gene>
    <name evidence="10" type="primary">plsX</name>
    <name evidence="11" type="ordered locus">Acear_1012</name>
</gene>
<dbReference type="InterPro" id="IPR003664">
    <property type="entry name" value="FA_synthesis"/>
</dbReference>
<dbReference type="KEGG" id="aar:Acear_1012"/>
<keyword evidence="6 10" id="KW-0594">Phospholipid biosynthesis</keyword>
<dbReference type="OrthoDB" id="9806408at2"/>
<evidence type="ECO:0000256" key="5">
    <source>
        <dbReference type="ARBA" id="ARBA00023098"/>
    </source>
</evidence>
<dbReference type="RefSeq" id="WP_013277985.1">
    <property type="nucleotide sequence ID" value="NC_014378.1"/>
</dbReference>
<evidence type="ECO:0000313" key="11">
    <source>
        <dbReference type="EMBL" id="ADL12539.1"/>
    </source>
</evidence>
<sequence>MQIAVDVMGGDYAPDEIIKGAVESISEIEGKILLVGPEDVIEEKLKDYNYNLNRLEIIDAPDVIEMDETPAKAVRQKTDSSIAVGVRLVRSGKADALVSAGSTGAVMAGSLLKLGRIKGVKRPAIATVMPALEGETLVLDVGANVDSTPENMVQYALMGNIYAEQILHKSKPKVGLLSIGEEAKKGNELTKETYQLLKELDINFIGNVEGRDIFTTDCDVVVCDGFVGNTILKTAEGLSKTVFEMMKEELEASLIAKLGSWFMKSSLKRLKKKMDYAEYGGAPLLGVNGVVIIGHGSSKNKAVKNAINVACESVERQVLDQIKENINERTGRADE</sequence>
<comment type="subcellular location">
    <subcellularLocation>
        <location evidence="10">Cytoplasm</location>
    </subcellularLocation>
    <text evidence="10">Associated with the membrane possibly through PlsY.</text>
</comment>
<dbReference type="GO" id="GO:0043811">
    <property type="term" value="F:phosphate:acyl-[acyl carrier protein] acyltransferase activity"/>
    <property type="evidence" value="ECO:0007669"/>
    <property type="project" value="UniProtKB-UniRule"/>
</dbReference>
<evidence type="ECO:0000256" key="7">
    <source>
        <dbReference type="ARBA" id="ARBA00023264"/>
    </source>
</evidence>
<evidence type="ECO:0000256" key="8">
    <source>
        <dbReference type="ARBA" id="ARBA00024069"/>
    </source>
</evidence>
<name>D9QPU8_ACEAZ</name>
<dbReference type="Proteomes" id="UP000001661">
    <property type="component" value="Chromosome"/>
</dbReference>
<dbReference type="STRING" id="574087.Acear_1012"/>
<dbReference type="EMBL" id="CP002105">
    <property type="protein sequence ID" value="ADL12539.1"/>
    <property type="molecule type" value="Genomic_DNA"/>
</dbReference>
<evidence type="ECO:0000256" key="4">
    <source>
        <dbReference type="ARBA" id="ARBA00022679"/>
    </source>
</evidence>
<dbReference type="Pfam" id="PF02504">
    <property type="entry name" value="FA_synthesis"/>
    <property type="match status" value="1"/>
</dbReference>